<dbReference type="EMBL" id="AP022853">
    <property type="protein sequence ID" value="BCB26236.1"/>
    <property type="molecule type" value="Genomic_DNA"/>
</dbReference>
<dbReference type="Pfam" id="PF13192">
    <property type="entry name" value="Thioredoxin_3"/>
    <property type="match status" value="1"/>
</dbReference>
<dbReference type="Proteomes" id="UP000502260">
    <property type="component" value="Chromosome"/>
</dbReference>
<dbReference type="KEGG" id="slac:SKTS_11220"/>
<evidence type="ECO:0000313" key="2">
    <source>
        <dbReference type="EMBL" id="BCB26236.1"/>
    </source>
</evidence>
<keyword evidence="3" id="KW-1185">Reference proteome</keyword>
<name>A0A6F8VB55_9PROT</name>
<dbReference type="SUPFAM" id="SSF48371">
    <property type="entry name" value="ARM repeat"/>
    <property type="match status" value="1"/>
</dbReference>
<dbReference type="AlphaFoldDB" id="A0A6F8VB55"/>
<feature type="domain" description="Thioredoxin-like fold" evidence="1">
    <location>
        <begin position="11"/>
        <end position="80"/>
    </location>
</feature>
<evidence type="ECO:0000259" key="1">
    <source>
        <dbReference type="Pfam" id="PF13192"/>
    </source>
</evidence>
<reference evidence="3" key="1">
    <citation type="submission" date="2020-03" db="EMBL/GenBank/DDBJ databases">
        <title>Complete genome sequence of sulfur-oxidizing bacterium skT11.</title>
        <authorList>
            <person name="Kanda M."/>
            <person name="Kojima H."/>
            <person name="Fukui M."/>
        </authorList>
    </citation>
    <scope>NUCLEOTIDE SEQUENCE [LARGE SCALE GENOMIC DNA]</scope>
    <source>
        <strain evidence="3">skT11</strain>
    </source>
</reference>
<proteinExistence type="predicted"/>
<organism evidence="2 3">
    <name type="scientific">Sulfurimicrobium lacus</name>
    <dbReference type="NCBI Taxonomy" id="2715678"/>
    <lineage>
        <taxon>Bacteria</taxon>
        <taxon>Pseudomonadati</taxon>
        <taxon>Pseudomonadota</taxon>
        <taxon>Betaproteobacteria</taxon>
        <taxon>Nitrosomonadales</taxon>
        <taxon>Sulfuricellaceae</taxon>
        <taxon>Sulfurimicrobium</taxon>
    </lineage>
</organism>
<sequence length="217" mass="23343">MDRIIPDALMLLAPGCPHCPAVLEGLSALVKDGGLGTLEVVNIAVHPERAEQLGVRSVPWVRIGEFDLDGAQTPAELRRWAELAGSPQGMPAYFLYLLKNGRRAKVEEMARQDPQRLLSLVDLLADEESSMAVRLGIGAVLEELQGSGIASAMVPGLGELTRHADPLVRADACHYLSLVGGEEIAPYLRACVDDPDAAVREMVAEILAEMDEIQEDG</sequence>
<dbReference type="InterPro" id="IPR036249">
    <property type="entry name" value="Thioredoxin-like_sf"/>
</dbReference>
<gene>
    <name evidence="2" type="ORF">SKTS_11220</name>
</gene>
<dbReference type="InterPro" id="IPR016024">
    <property type="entry name" value="ARM-type_fold"/>
</dbReference>
<dbReference type="InterPro" id="IPR021133">
    <property type="entry name" value="HEAT_type_2"/>
</dbReference>
<dbReference type="SUPFAM" id="SSF52833">
    <property type="entry name" value="Thioredoxin-like"/>
    <property type="match status" value="1"/>
</dbReference>
<dbReference type="InterPro" id="IPR012336">
    <property type="entry name" value="Thioredoxin-like_fold"/>
</dbReference>
<dbReference type="PROSITE" id="PS50077">
    <property type="entry name" value="HEAT_REPEAT"/>
    <property type="match status" value="1"/>
</dbReference>
<dbReference type="InterPro" id="IPR011989">
    <property type="entry name" value="ARM-like"/>
</dbReference>
<dbReference type="Gene3D" id="3.40.30.10">
    <property type="entry name" value="Glutaredoxin"/>
    <property type="match status" value="1"/>
</dbReference>
<dbReference type="RefSeq" id="WP_173061590.1">
    <property type="nucleotide sequence ID" value="NZ_AP022853.1"/>
</dbReference>
<evidence type="ECO:0000313" key="3">
    <source>
        <dbReference type="Proteomes" id="UP000502260"/>
    </source>
</evidence>
<accession>A0A6F8VB55</accession>
<dbReference type="Gene3D" id="1.25.10.10">
    <property type="entry name" value="Leucine-rich Repeat Variant"/>
    <property type="match status" value="1"/>
</dbReference>
<protein>
    <recommendedName>
        <fullName evidence="1">Thioredoxin-like fold domain-containing protein</fullName>
    </recommendedName>
</protein>
<dbReference type="Pfam" id="PF13646">
    <property type="entry name" value="HEAT_2"/>
    <property type="match status" value="1"/>
</dbReference>